<dbReference type="EMBL" id="RWGY01000009">
    <property type="protein sequence ID" value="TVU35158.1"/>
    <property type="molecule type" value="Genomic_DNA"/>
</dbReference>
<dbReference type="Pfam" id="PF07714">
    <property type="entry name" value="PK_Tyr_Ser-Thr"/>
    <property type="match status" value="1"/>
</dbReference>
<dbReference type="Proteomes" id="UP000324897">
    <property type="component" value="Unassembled WGS sequence"/>
</dbReference>
<dbReference type="Pfam" id="PF00560">
    <property type="entry name" value="LRR_1"/>
    <property type="match status" value="1"/>
</dbReference>
<evidence type="ECO:0000256" key="14">
    <source>
        <dbReference type="ARBA" id="ARBA00023136"/>
    </source>
</evidence>
<evidence type="ECO:0000256" key="18">
    <source>
        <dbReference type="ARBA" id="ARBA00048679"/>
    </source>
</evidence>
<feature type="binding site" evidence="19">
    <location>
        <position position="569"/>
    </location>
    <ligand>
        <name>ATP</name>
        <dbReference type="ChEBI" id="CHEBI:30616"/>
    </ligand>
</feature>
<evidence type="ECO:0000256" key="5">
    <source>
        <dbReference type="ARBA" id="ARBA00022614"/>
    </source>
</evidence>
<dbReference type="InterPro" id="IPR001611">
    <property type="entry name" value="Leu-rich_rpt"/>
</dbReference>
<evidence type="ECO:0000313" key="23">
    <source>
        <dbReference type="EMBL" id="TVU35158.1"/>
    </source>
</evidence>
<dbReference type="InterPro" id="IPR001245">
    <property type="entry name" value="Ser-Thr/Tyr_kinase_cat_dom"/>
</dbReference>
<feature type="compositionally biased region" description="Basic and acidic residues" evidence="20">
    <location>
        <begin position="723"/>
        <end position="733"/>
    </location>
</feature>
<comment type="catalytic activity">
    <reaction evidence="17">
        <text>L-threonyl-[protein] + ATP = O-phospho-L-threonyl-[protein] + ADP + H(+)</text>
        <dbReference type="Rhea" id="RHEA:46608"/>
        <dbReference type="Rhea" id="RHEA-COMP:11060"/>
        <dbReference type="Rhea" id="RHEA-COMP:11605"/>
        <dbReference type="ChEBI" id="CHEBI:15378"/>
        <dbReference type="ChEBI" id="CHEBI:30013"/>
        <dbReference type="ChEBI" id="CHEBI:30616"/>
        <dbReference type="ChEBI" id="CHEBI:61977"/>
        <dbReference type="ChEBI" id="CHEBI:456216"/>
        <dbReference type="EC" id="2.7.11.1"/>
    </reaction>
</comment>
<keyword evidence="5" id="KW-0433">Leucine-rich repeat</keyword>
<dbReference type="Gene3D" id="3.80.10.10">
    <property type="entry name" value="Ribonuclease Inhibitor"/>
    <property type="match status" value="3"/>
</dbReference>
<evidence type="ECO:0000256" key="6">
    <source>
        <dbReference type="ARBA" id="ARBA00022679"/>
    </source>
</evidence>
<feature type="domain" description="Protein kinase" evidence="22">
    <location>
        <begin position="535"/>
        <end position="733"/>
    </location>
</feature>
<accession>A0A5J9VHG4</accession>
<evidence type="ECO:0000256" key="9">
    <source>
        <dbReference type="ARBA" id="ARBA00022737"/>
    </source>
</evidence>
<dbReference type="PANTHER" id="PTHR48053:SF109">
    <property type="entry name" value="PROTEIN KINASE DOMAIN-CONTAINING PROTEIN"/>
    <property type="match status" value="1"/>
</dbReference>
<feature type="non-terminal residue" evidence="23">
    <location>
        <position position="1"/>
    </location>
</feature>
<keyword evidence="4" id="KW-0723">Serine/threonine-protein kinase</keyword>
<dbReference type="Gene3D" id="1.10.510.10">
    <property type="entry name" value="Transferase(Phosphotransferase) domain 1"/>
    <property type="match status" value="1"/>
</dbReference>
<dbReference type="FunFam" id="3.30.200.20:FF:000622">
    <property type="entry name" value="Putative leucine-rich repeat receptor-like protein kinase family protein"/>
    <property type="match status" value="1"/>
</dbReference>
<dbReference type="InterPro" id="IPR032675">
    <property type="entry name" value="LRR_dom_sf"/>
</dbReference>
<dbReference type="Gramene" id="TVU35158">
    <property type="protein sequence ID" value="TVU35158"/>
    <property type="gene ID" value="EJB05_17034"/>
</dbReference>
<keyword evidence="11" id="KW-0418">Kinase</keyword>
<dbReference type="GO" id="GO:0005524">
    <property type="term" value="F:ATP binding"/>
    <property type="evidence" value="ECO:0007669"/>
    <property type="project" value="UniProtKB-UniRule"/>
</dbReference>
<feature type="signal peptide" evidence="21">
    <location>
        <begin position="1"/>
        <end position="33"/>
    </location>
</feature>
<evidence type="ECO:0000256" key="21">
    <source>
        <dbReference type="SAM" id="SignalP"/>
    </source>
</evidence>
<evidence type="ECO:0000256" key="10">
    <source>
        <dbReference type="ARBA" id="ARBA00022741"/>
    </source>
</evidence>
<reference evidence="23 24" key="1">
    <citation type="journal article" date="2019" name="Sci. Rep.">
        <title>A high-quality genome of Eragrostis curvula grass provides insights into Poaceae evolution and supports new strategies to enhance forage quality.</title>
        <authorList>
            <person name="Carballo J."/>
            <person name="Santos B.A.C.M."/>
            <person name="Zappacosta D."/>
            <person name="Garbus I."/>
            <person name="Selva J.P."/>
            <person name="Gallo C.A."/>
            <person name="Diaz A."/>
            <person name="Albertini E."/>
            <person name="Caccamo M."/>
            <person name="Echenique V."/>
        </authorList>
    </citation>
    <scope>NUCLEOTIDE SEQUENCE [LARGE SCALE GENOMIC DNA]</scope>
    <source>
        <strain evidence="24">cv. Victoria</strain>
        <tissue evidence="23">Leaf</tissue>
    </source>
</reference>
<proteinExistence type="predicted"/>
<evidence type="ECO:0000256" key="20">
    <source>
        <dbReference type="SAM" id="MobiDB-lite"/>
    </source>
</evidence>
<dbReference type="PANTHER" id="PTHR48053">
    <property type="entry name" value="LEUCINE RICH REPEAT FAMILY PROTEIN, EXPRESSED"/>
    <property type="match status" value="1"/>
</dbReference>
<dbReference type="PROSITE" id="PS00107">
    <property type="entry name" value="PROTEIN_KINASE_ATP"/>
    <property type="match status" value="1"/>
</dbReference>
<keyword evidence="6" id="KW-0808">Transferase</keyword>
<dbReference type="FunFam" id="3.80.10.10:FF:000221">
    <property type="entry name" value="Leucine-rich repeat receptor-like protein kinase PXL1"/>
    <property type="match status" value="1"/>
</dbReference>
<dbReference type="InterPro" id="IPR011009">
    <property type="entry name" value="Kinase-like_dom_sf"/>
</dbReference>
<keyword evidence="8 21" id="KW-0732">Signal</keyword>
<evidence type="ECO:0000256" key="4">
    <source>
        <dbReference type="ARBA" id="ARBA00022527"/>
    </source>
</evidence>
<sequence>MATHPRRACARAYLLHLFLALLPCCGFLRHAAAQSQPADEARLLLQIKRAWGDPPVLAAWNASSAAGAHCNWPYVMCDTATGLVASLSLGSTNVAGPFPDAVGNLTGLTYLDVSNNNINDTFPASLYRCGSLQFLNLSQNYFGGELPADIGGRLSANLTTLDINGNEFNGTIPTSLSRLRSLQFLALNNNRFAGTFPAELGDLASLQVLKLSQNRFDADNKLPASFSKLTKLRNLLASESNLVGDFPSFLQEMPELQFLYISNNSLTGSIPAGVWSLKKLQIFYAFANNLSGSLAVDGFAAASLTGISLGDNNLSGTIPEVFGTLKNLTELYLYSNNFSGQIPANISQLPSLWVLRLDNNRLSGTLPPELGKHSPRLTFIEADGNELTGAIPEGLCEGGQLKSFTASGNRLNGSIPAALASCPTLQWVRLENNRLSGEVPQALWTSTRLGTVLLGNNQLTGSLPPTMSSSLTLIRINNNQFVGSVPAAAAALKEFTADNNQFSGQKRRRLEKRDDWKITPFQVLDFGEAAILRGLTEENLVGRGGSGRVYRVTYTNRRTGSAGVVAVKKIRGAGALDEKLEREFESEASILGNVRHINIVRLLCCVSGPESKLLVYEYMDNGSLDKWLHGSIPDATDKSIRYAGYSDEIEVVFRLGVMCTSSSPSSRPTMKDVLQILLKCSEQTEQKSKTGHSTTPEYEAAPFLVPQRGSRRKQLSNGTGIDMDEKSDFDSIV</sequence>
<dbReference type="FunFam" id="3.80.10.10:FF:000383">
    <property type="entry name" value="Leucine-rich repeat receptor protein kinase EMS1"/>
    <property type="match status" value="1"/>
</dbReference>
<dbReference type="Pfam" id="PF08263">
    <property type="entry name" value="LRRNT_2"/>
    <property type="match status" value="1"/>
</dbReference>
<gene>
    <name evidence="23" type="ORF">EJB05_17034</name>
</gene>
<dbReference type="AlphaFoldDB" id="A0A5J9VHG4"/>
<dbReference type="InterPro" id="IPR017441">
    <property type="entry name" value="Protein_kinase_ATP_BS"/>
</dbReference>
<evidence type="ECO:0000313" key="24">
    <source>
        <dbReference type="Proteomes" id="UP000324897"/>
    </source>
</evidence>
<organism evidence="23 24">
    <name type="scientific">Eragrostis curvula</name>
    <name type="common">weeping love grass</name>
    <dbReference type="NCBI Taxonomy" id="38414"/>
    <lineage>
        <taxon>Eukaryota</taxon>
        <taxon>Viridiplantae</taxon>
        <taxon>Streptophyta</taxon>
        <taxon>Embryophyta</taxon>
        <taxon>Tracheophyta</taxon>
        <taxon>Spermatophyta</taxon>
        <taxon>Magnoliopsida</taxon>
        <taxon>Liliopsida</taxon>
        <taxon>Poales</taxon>
        <taxon>Poaceae</taxon>
        <taxon>PACMAD clade</taxon>
        <taxon>Chloridoideae</taxon>
        <taxon>Eragrostideae</taxon>
        <taxon>Eragrostidinae</taxon>
        <taxon>Eragrostis</taxon>
    </lineage>
</organism>
<dbReference type="GO" id="GO:0004674">
    <property type="term" value="F:protein serine/threonine kinase activity"/>
    <property type="evidence" value="ECO:0007669"/>
    <property type="project" value="UniProtKB-KW"/>
</dbReference>
<dbReference type="EC" id="2.7.11.1" evidence="2"/>
<comment type="caution">
    <text evidence="23">The sequence shown here is derived from an EMBL/GenBank/DDBJ whole genome shotgun (WGS) entry which is preliminary data.</text>
</comment>
<keyword evidence="9" id="KW-0677">Repeat</keyword>
<keyword evidence="10 19" id="KW-0547">Nucleotide-binding</keyword>
<comment type="catalytic activity">
    <reaction evidence="18">
        <text>L-seryl-[protein] + ATP = O-phospho-L-seryl-[protein] + ADP + H(+)</text>
        <dbReference type="Rhea" id="RHEA:17989"/>
        <dbReference type="Rhea" id="RHEA-COMP:9863"/>
        <dbReference type="Rhea" id="RHEA-COMP:11604"/>
        <dbReference type="ChEBI" id="CHEBI:15378"/>
        <dbReference type="ChEBI" id="CHEBI:29999"/>
        <dbReference type="ChEBI" id="CHEBI:30616"/>
        <dbReference type="ChEBI" id="CHEBI:83421"/>
        <dbReference type="ChEBI" id="CHEBI:456216"/>
        <dbReference type="EC" id="2.7.11.1"/>
    </reaction>
</comment>
<evidence type="ECO:0000256" key="2">
    <source>
        <dbReference type="ARBA" id="ARBA00012513"/>
    </source>
</evidence>
<dbReference type="PROSITE" id="PS50011">
    <property type="entry name" value="PROTEIN_KINASE_DOM"/>
    <property type="match status" value="1"/>
</dbReference>
<feature type="chain" id="PRO_5023883772" description="non-specific serine/threonine protein kinase" evidence="21">
    <location>
        <begin position="34"/>
        <end position="733"/>
    </location>
</feature>
<comment type="subcellular location">
    <subcellularLocation>
        <location evidence="1">Cell membrane</location>
        <topology evidence="1">Single-pass membrane protein</topology>
    </subcellularLocation>
</comment>
<dbReference type="Pfam" id="PF13855">
    <property type="entry name" value="LRR_8"/>
    <property type="match status" value="1"/>
</dbReference>
<evidence type="ECO:0000259" key="22">
    <source>
        <dbReference type="PROSITE" id="PS50011"/>
    </source>
</evidence>
<dbReference type="InterPro" id="IPR013210">
    <property type="entry name" value="LRR_N_plant-typ"/>
</dbReference>
<keyword evidence="13" id="KW-1133">Transmembrane helix</keyword>
<dbReference type="OrthoDB" id="676979at2759"/>
<keyword evidence="7" id="KW-0812">Transmembrane</keyword>
<evidence type="ECO:0000256" key="8">
    <source>
        <dbReference type="ARBA" id="ARBA00022729"/>
    </source>
</evidence>
<evidence type="ECO:0000256" key="11">
    <source>
        <dbReference type="ARBA" id="ARBA00022777"/>
    </source>
</evidence>
<keyword evidence="16" id="KW-0325">Glycoprotein</keyword>
<protein>
    <recommendedName>
        <fullName evidence="2">non-specific serine/threonine protein kinase</fullName>
        <ecNumber evidence="2">2.7.11.1</ecNumber>
    </recommendedName>
</protein>
<dbReference type="SMART" id="SM00369">
    <property type="entry name" value="LRR_TYP"/>
    <property type="match status" value="5"/>
</dbReference>
<evidence type="ECO:0000256" key="17">
    <source>
        <dbReference type="ARBA" id="ARBA00047899"/>
    </source>
</evidence>
<evidence type="ECO:0000256" key="15">
    <source>
        <dbReference type="ARBA" id="ARBA00023170"/>
    </source>
</evidence>
<evidence type="ECO:0000256" key="3">
    <source>
        <dbReference type="ARBA" id="ARBA00022475"/>
    </source>
</evidence>
<keyword evidence="15" id="KW-0675">Receptor</keyword>
<dbReference type="SUPFAM" id="SSF52058">
    <property type="entry name" value="L domain-like"/>
    <property type="match status" value="2"/>
</dbReference>
<dbReference type="Pfam" id="PF23598">
    <property type="entry name" value="LRR_14"/>
    <property type="match status" value="1"/>
</dbReference>
<keyword evidence="12 19" id="KW-0067">ATP-binding</keyword>
<evidence type="ECO:0000256" key="7">
    <source>
        <dbReference type="ARBA" id="ARBA00022692"/>
    </source>
</evidence>
<name>A0A5J9VHG4_9POAL</name>
<keyword evidence="14" id="KW-0472">Membrane</keyword>
<feature type="region of interest" description="Disordered" evidence="20">
    <location>
        <begin position="684"/>
        <end position="733"/>
    </location>
</feature>
<evidence type="ECO:0000256" key="13">
    <source>
        <dbReference type="ARBA" id="ARBA00022989"/>
    </source>
</evidence>
<dbReference type="GO" id="GO:0005886">
    <property type="term" value="C:plasma membrane"/>
    <property type="evidence" value="ECO:0007669"/>
    <property type="project" value="UniProtKB-SubCell"/>
</dbReference>
<dbReference type="InterPro" id="IPR051716">
    <property type="entry name" value="Plant_RL_S/T_kinase"/>
</dbReference>
<dbReference type="InterPro" id="IPR055414">
    <property type="entry name" value="LRR_R13L4/SHOC2-like"/>
</dbReference>
<evidence type="ECO:0000256" key="1">
    <source>
        <dbReference type="ARBA" id="ARBA00004162"/>
    </source>
</evidence>
<evidence type="ECO:0000256" key="16">
    <source>
        <dbReference type="ARBA" id="ARBA00023180"/>
    </source>
</evidence>
<dbReference type="InterPro" id="IPR000719">
    <property type="entry name" value="Prot_kinase_dom"/>
</dbReference>
<dbReference type="InterPro" id="IPR003591">
    <property type="entry name" value="Leu-rich_rpt_typical-subtyp"/>
</dbReference>
<keyword evidence="3" id="KW-1003">Cell membrane</keyword>
<evidence type="ECO:0000256" key="19">
    <source>
        <dbReference type="PROSITE-ProRule" id="PRU10141"/>
    </source>
</evidence>
<dbReference type="SUPFAM" id="SSF56112">
    <property type="entry name" value="Protein kinase-like (PK-like)"/>
    <property type="match status" value="1"/>
</dbReference>
<keyword evidence="24" id="KW-1185">Reference proteome</keyword>
<evidence type="ECO:0000256" key="12">
    <source>
        <dbReference type="ARBA" id="ARBA00022840"/>
    </source>
</evidence>